<protein>
    <recommendedName>
        <fullName evidence="3">VOC family protein</fullName>
    </recommendedName>
</protein>
<evidence type="ECO:0008006" key="3">
    <source>
        <dbReference type="Google" id="ProtNLM"/>
    </source>
</evidence>
<reference evidence="1 2" key="1">
    <citation type="submission" date="2019-09" db="EMBL/GenBank/DDBJ databases">
        <title>Parvibaculum sedimenti sp. nov., isolated from sediment.</title>
        <authorList>
            <person name="Wang Y."/>
        </authorList>
    </citation>
    <scope>NUCLEOTIDE SEQUENCE [LARGE SCALE GENOMIC DNA]</scope>
    <source>
        <strain evidence="1 2">HXT-9</strain>
    </source>
</reference>
<proteinExistence type="predicted"/>
<dbReference type="AlphaFoldDB" id="A0A6N6VHD0"/>
<evidence type="ECO:0000313" key="2">
    <source>
        <dbReference type="Proteomes" id="UP000468901"/>
    </source>
</evidence>
<organism evidence="1 2">
    <name type="scientific">Parvibaculum sedimenti</name>
    <dbReference type="NCBI Taxonomy" id="2608632"/>
    <lineage>
        <taxon>Bacteria</taxon>
        <taxon>Pseudomonadati</taxon>
        <taxon>Pseudomonadota</taxon>
        <taxon>Alphaproteobacteria</taxon>
        <taxon>Hyphomicrobiales</taxon>
        <taxon>Parvibaculaceae</taxon>
        <taxon>Parvibaculum</taxon>
    </lineage>
</organism>
<dbReference type="Proteomes" id="UP000468901">
    <property type="component" value="Unassembled WGS sequence"/>
</dbReference>
<sequence>MLHHISIPARDPAHVATVLAEILAGRAFPFLGPLPGAFSAVAGDEHGTLIEVYPQHMAINPDPKEGTSPFLALEAPAEKIAATPVAFHALISVPLSRAEIEAIGEREGWKTLYLGRGAPGRTPFFHVIEFWVENRIMLELATPDMLAPYLATMNIAALEQRFPHGIV</sequence>
<dbReference type="EMBL" id="WESC01000009">
    <property type="protein sequence ID" value="KAB7739748.1"/>
    <property type="molecule type" value="Genomic_DNA"/>
</dbReference>
<gene>
    <name evidence="1" type="ORF">F2P47_10990</name>
</gene>
<accession>A0A6N6VHD0</accession>
<comment type="caution">
    <text evidence="1">The sequence shown here is derived from an EMBL/GenBank/DDBJ whole genome shotgun (WGS) entry which is preliminary data.</text>
</comment>
<name>A0A6N6VHD0_9HYPH</name>
<keyword evidence="2" id="KW-1185">Reference proteome</keyword>
<evidence type="ECO:0000313" key="1">
    <source>
        <dbReference type="EMBL" id="KAB7739748.1"/>
    </source>
</evidence>